<sequence length="67" mass="7547">MLGNGEYASLNLCRDTDGIPRRQREISAYLYPSPEAAEHAKAFIDSRTCGTLCRRRHEIVRLELPAG</sequence>
<dbReference type="OrthoDB" id="5122425at2"/>
<comment type="caution">
    <text evidence="1">The sequence shown here is derived from an EMBL/GenBank/DDBJ whole genome shotgun (WGS) entry which is preliminary data.</text>
</comment>
<dbReference type="AlphaFoldDB" id="A0A1Q8CSG7"/>
<proteinExistence type="predicted"/>
<reference evidence="1 2" key="1">
    <citation type="submission" date="2016-12" db="EMBL/GenBank/DDBJ databases">
        <title>The draft genome sequence of Actinophytocola sp. 11-183.</title>
        <authorList>
            <person name="Wang W."/>
            <person name="Yuan L."/>
        </authorList>
    </citation>
    <scope>NUCLEOTIDE SEQUENCE [LARGE SCALE GENOMIC DNA]</scope>
    <source>
        <strain evidence="1 2">11-183</strain>
    </source>
</reference>
<protein>
    <submittedName>
        <fullName evidence="1">Uncharacterized protein</fullName>
    </submittedName>
</protein>
<dbReference type="STRING" id="1912961.BU204_11895"/>
<evidence type="ECO:0000313" key="2">
    <source>
        <dbReference type="Proteomes" id="UP000185596"/>
    </source>
</evidence>
<evidence type="ECO:0000313" key="1">
    <source>
        <dbReference type="EMBL" id="OLF17315.1"/>
    </source>
</evidence>
<name>A0A1Q8CSG7_9PSEU</name>
<accession>A0A1Q8CSG7</accession>
<dbReference type="EMBL" id="MSIE01000018">
    <property type="protein sequence ID" value="OLF17315.1"/>
    <property type="molecule type" value="Genomic_DNA"/>
</dbReference>
<gene>
    <name evidence="1" type="ORF">BU204_11895</name>
</gene>
<dbReference type="Proteomes" id="UP000185596">
    <property type="component" value="Unassembled WGS sequence"/>
</dbReference>
<organism evidence="1 2">
    <name type="scientific">Actinophytocola xanthii</name>
    <dbReference type="NCBI Taxonomy" id="1912961"/>
    <lineage>
        <taxon>Bacteria</taxon>
        <taxon>Bacillati</taxon>
        <taxon>Actinomycetota</taxon>
        <taxon>Actinomycetes</taxon>
        <taxon>Pseudonocardiales</taxon>
        <taxon>Pseudonocardiaceae</taxon>
    </lineage>
</organism>
<keyword evidence="2" id="KW-1185">Reference proteome</keyword>
<dbReference type="RefSeq" id="WP_075125690.1">
    <property type="nucleotide sequence ID" value="NZ_MSIE01000018.1"/>
</dbReference>